<dbReference type="EMBL" id="JACCBD010000001">
    <property type="protein sequence ID" value="NYD27604.1"/>
    <property type="molecule type" value="Genomic_DNA"/>
</dbReference>
<evidence type="ECO:0000313" key="3">
    <source>
        <dbReference type="Proteomes" id="UP000586095"/>
    </source>
</evidence>
<keyword evidence="1" id="KW-0472">Membrane</keyword>
<dbReference type="AlphaFoldDB" id="A0A852RHC2"/>
<dbReference type="RefSeq" id="WP_185987460.1">
    <property type="nucleotide sequence ID" value="NZ_BAAALZ010000001.1"/>
</dbReference>
<sequence>MSPTTHTPEVSRGDRFAIWAFVVAGAAIIVFTGIQAVTRVLAMLGEGPHLVPIQFPEGMTVSLDPGTGAVLSVTGATGTIRVDSLAAPALVPGIAAPILAAVTTIVVTGCLLALAASILRGKIFSRRNTALVVTAGISGLVGYSLANLASTMLANEAVHSAVGGGLISSVFAADPLVYLLAAFTVAVVATAFTVGARLQRETEGLV</sequence>
<proteinExistence type="predicted"/>
<keyword evidence="1" id="KW-1133">Transmembrane helix</keyword>
<dbReference type="Pfam" id="PF11188">
    <property type="entry name" value="DUF2975"/>
    <property type="match status" value="1"/>
</dbReference>
<dbReference type="Proteomes" id="UP000586095">
    <property type="component" value="Unassembled WGS sequence"/>
</dbReference>
<comment type="caution">
    <text evidence="2">The sequence shown here is derived from an EMBL/GenBank/DDBJ whole genome shotgun (WGS) entry which is preliminary data.</text>
</comment>
<feature type="transmembrane region" description="Helical" evidence="1">
    <location>
        <begin position="176"/>
        <end position="196"/>
    </location>
</feature>
<dbReference type="InterPro" id="IPR021354">
    <property type="entry name" value="DUF2975"/>
</dbReference>
<keyword evidence="1" id="KW-0812">Transmembrane</keyword>
<protein>
    <recommendedName>
        <fullName evidence="4">DUF2975 domain-containing protein</fullName>
    </recommendedName>
</protein>
<feature type="transmembrane region" description="Helical" evidence="1">
    <location>
        <begin position="16"/>
        <end position="37"/>
    </location>
</feature>
<organism evidence="2 3">
    <name type="scientific">Leucobacter aridicollis</name>
    <dbReference type="NCBI Taxonomy" id="283878"/>
    <lineage>
        <taxon>Bacteria</taxon>
        <taxon>Bacillati</taxon>
        <taxon>Actinomycetota</taxon>
        <taxon>Actinomycetes</taxon>
        <taxon>Micrococcales</taxon>
        <taxon>Microbacteriaceae</taxon>
        <taxon>Leucobacter</taxon>
    </lineage>
</organism>
<reference evidence="2 3" key="1">
    <citation type="submission" date="2020-07" db="EMBL/GenBank/DDBJ databases">
        <title>Sequencing the genomes of 1000 actinobacteria strains.</title>
        <authorList>
            <person name="Klenk H.-P."/>
        </authorList>
    </citation>
    <scope>NUCLEOTIDE SEQUENCE [LARGE SCALE GENOMIC DNA]</scope>
    <source>
        <strain evidence="2 3">DSM 17380</strain>
    </source>
</reference>
<keyword evidence="3" id="KW-1185">Reference proteome</keyword>
<feature type="transmembrane region" description="Helical" evidence="1">
    <location>
        <begin position="94"/>
        <end position="116"/>
    </location>
</feature>
<evidence type="ECO:0008006" key="4">
    <source>
        <dbReference type="Google" id="ProtNLM"/>
    </source>
</evidence>
<gene>
    <name evidence="2" type="ORF">BJ960_002407</name>
</gene>
<name>A0A852RHC2_9MICO</name>
<feature type="transmembrane region" description="Helical" evidence="1">
    <location>
        <begin position="128"/>
        <end position="146"/>
    </location>
</feature>
<evidence type="ECO:0000313" key="2">
    <source>
        <dbReference type="EMBL" id="NYD27604.1"/>
    </source>
</evidence>
<evidence type="ECO:0000256" key="1">
    <source>
        <dbReference type="SAM" id="Phobius"/>
    </source>
</evidence>
<accession>A0A852RHC2</accession>